<keyword evidence="4" id="KW-1185">Reference proteome</keyword>
<gene>
    <name evidence="3" type="ORF">E6W36_11970</name>
</gene>
<dbReference type="EMBL" id="CP039704">
    <property type="protein sequence ID" value="QCI79971.1"/>
    <property type="molecule type" value="Genomic_DNA"/>
</dbReference>
<dbReference type="AlphaFoldDB" id="A0A4D7C4H8"/>
<evidence type="ECO:0000256" key="1">
    <source>
        <dbReference type="SAM" id="SignalP"/>
    </source>
</evidence>
<feature type="chain" id="PRO_5020591026" evidence="1">
    <location>
        <begin position="20"/>
        <end position="205"/>
    </location>
</feature>
<reference evidence="4" key="1">
    <citation type="submission" date="2019-04" db="EMBL/GenBank/DDBJ databases">
        <title>Complete genome sequence of Sphingomonas sp. W1-2-3.</title>
        <authorList>
            <person name="Im W.T."/>
        </authorList>
    </citation>
    <scope>NUCLEOTIDE SEQUENCE [LARGE SCALE GENOMIC DNA]</scope>
    <source>
        <strain evidence="4">W1-2-3</strain>
    </source>
</reference>
<accession>A0A4D7C4H8</accession>
<evidence type="ECO:0000259" key="2">
    <source>
        <dbReference type="Pfam" id="PF10988"/>
    </source>
</evidence>
<feature type="domain" description="Putative auto-transporter adhesin head GIN" evidence="2">
    <location>
        <begin position="28"/>
        <end position="188"/>
    </location>
</feature>
<dbReference type="KEGG" id="hgn:E6W36_11970"/>
<protein>
    <submittedName>
        <fullName evidence="3">DUF2807 domain-containing protein</fullName>
    </submittedName>
</protein>
<name>A0A4D7C4H8_9SPHN</name>
<feature type="signal peptide" evidence="1">
    <location>
        <begin position="1"/>
        <end position="19"/>
    </location>
</feature>
<dbReference type="PANTHER" id="PTHR39200">
    <property type="entry name" value="HYPOTHETICAL EXPORTED PROTEIN"/>
    <property type="match status" value="1"/>
</dbReference>
<dbReference type="Proteomes" id="UP000298714">
    <property type="component" value="Chromosome"/>
</dbReference>
<evidence type="ECO:0000313" key="3">
    <source>
        <dbReference type="EMBL" id="QCI79971.1"/>
    </source>
</evidence>
<dbReference type="RefSeq" id="WP_222872823.1">
    <property type="nucleotide sequence ID" value="NZ_CP039704.1"/>
</dbReference>
<keyword evidence="1" id="KW-0732">Signal</keyword>
<dbReference type="Pfam" id="PF10988">
    <property type="entry name" value="DUF2807"/>
    <property type="match status" value="1"/>
</dbReference>
<proteinExistence type="predicted"/>
<dbReference type="Gene3D" id="2.160.20.120">
    <property type="match status" value="1"/>
</dbReference>
<organism evidence="3 4">
    <name type="scientific">Hankyongella ginsenosidimutans</name>
    <dbReference type="NCBI Taxonomy" id="1763828"/>
    <lineage>
        <taxon>Bacteria</taxon>
        <taxon>Pseudomonadati</taxon>
        <taxon>Pseudomonadota</taxon>
        <taxon>Alphaproteobacteria</taxon>
        <taxon>Sphingomonadales</taxon>
        <taxon>Sphingomonadaceae</taxon>
        <taxon>Hankyongella</taxon>
    </lineage>
</organism>
<sequence length="205" mass="20937">MKLLTTLTIAMLAATPALAASRTFDVKDFKGVALTGSHDVEISPGAYSVTAEGDAKDLDRLKITVDDGELVISQKSGIYSSSGRVVVHVRLPTLSSMTLTGSGDMTAKGVDAKAFEARLTGSGDLSVSGTCTSIMASLLGSGDLVAKDLKCETANASLLGSGDLAIYASKAIHASILGSGDIVVHGNPASRQTKERGSGDISFSK</sequence>
<dbReference type="InterPro" id="IPR021255">
    <property type="entry name" value="DUF2807"/>
</dbReference>
<evidence type="ECO:0000313" key="4">
    <source>
        <dbReference type="Proteomes" id="UP000298714"/>
    </source>
</evidence>
<dbReference type="PANTHER" id="PTHR39200:SF1">
    <property type="entry name" value="AUTO-TRANSPORTER ADHESIN HEAD GIN DOMAIN-CONTAINING PROTEIN-RELATED"/>
    <property type="match status" value="1"/>
</dbReference>